<accession>A0ABW8YA59</accession>
<dbReference type="Proteomes" id="UP001629059">
    <property type="component" value="Unassembled WGS sequence"/>
</dbReference>
<dbReference type="RefSeq" id="WP_408074121.1">
    <property type="nucleotide sequence ID" value="NZ_JBELQB010000004.1"/>
</dbReference>
<gene>
    <name evidence="1" type="ORF">ABS768_06300</name>
</gene>
<sequence>MQKINDEKIEVSAKVLGALLKSHLRLEKLVAELLELPEYNKDWLTPKDLEEEFKIGEKQLRKFRGMGLPVVQKGVNCARRIKRSEIEKFLMKK</sequence>
<organism evidence="1 2">
    <name type="scientific">Flavobacterium rhizophilum</name>
    <dbReference type="NCBI Taxonomy" id="3163296"/>
    <lineage>
        <taxon>Bacteria</taxon>
        <taxon>Pseudomonadati</taxon>
        <taxon>Bacteroidota</taxon>
        <taxon>Flavobacteriia</taxon>
        <taxon>Flavobacteriales</taxon>
        <taxon>Flavobacteriaceae</taxon>
        <taxon>Flavobacterium</taxon>
    </lineage>
</organism>
<evidence type="ECO:0000313" key="2">
    <source>
        <dbReference type="Proteomes" id="UP001629059"/>
    </source>
</evidence>
<protein>
    <recommendedName>
        <fullName evidence="3">Helix-turn-helix domain-containing protein</fullName>
    </recommendedName>
</protein>
<keyword evidence="2" id="KW-1185">Reference proteome</keyword>
<evidence type="ECO:0000313" key="1">
    <source>
        <dbReference type="EMBL" id="MFL9837103.1"/>
    </source>
</evidence>
<comment type="caution">
    <text evidence="1">The sequence shown here is derived from an EMBL/GenBank/DDBJ whole genome shotgun (WGS) entry which is preliminary data.</text>
</comment>
<dbReference type="EMBL" id="JBELQB010000004">
    <property type="protein sequence ID" value="MFL9837103.1"/>
    <property type="molecule type" value="Genomic_DNA"/>
</dbReference>
<reference evidence="1 2" key="1">
    <citation type="submission" date="2024-06" db="EMBL/GenBank/DDBJ databases">
        <authorList>
            <person name="Kaempfer P."/>
            <person name="Viver T."/>
        </authorList>
    </citation>
    <scope>NUCLEOTIDE SEQUENCE [LARGE SCALE GENOMIC DNA]</scope>
    <source>
        <strain evidence="1 2">ST-75</strain>
    </source>
</reference>
<proteinExistence type="predicted"/>
<name>A0ABW8YA59_9FLAO</name>
<evidence type="ECO:0008006" key="3">
    <source>
        <dbReference type="Google" id="ProtNLM"/>
    </source>
</evidence>